<dbReference type="Pfam" id="PF09656">
    <property type="entry name" value="PGPGW"/>
    <property type="match status" value="1"/>
</dbReference>
<comment type="caution">
    <text evidence="3">The sequence shown here is derived from an EMBL/GenBank/DDBJ whole genome shotgun (WGS) entry which is preliminary data.</text>
</comment>
<feature type="transmembrane region" description="Helical" evidence="2">
    <location>
        <begin position="128"/>
        <end position="145"/>
    </location>
</feature>
<name>U2SIS3_9ACTN</name>
<evidence type="ECO:0000313" key="4">
    <source>
        <dbReference type="Proteomes" id="UP000017052"/>
    </source>
</evidence>
<feature type="transmembrane region" description="Helical" evidence="2">
    <location>
        <begin position="166"/>
        <end position="195"/>
    </location>
</feature>
<evidence type="ECO:0000313" key="3">
    <source>
        <dbReference type="EMBL" id="ERK62527.1"/>
    </source>
</evidence>
<sequence length="210" mass="22223">MSTAQALETEPQRFHGPDADEPPAGPHEPVGERIGRTLTALPGIGGPLRHPDGLVLENGEQPDGPFVHGIRPAMHRWEIPRRERFAWRARIHANPASSLAYRICVAVAGALLIVLSALTGWLPGPGGIPLLLIGMAVLASEFRWAHRITVGVTMLVRRVGCWPRRARAGAVVACGSLVVACGYVALLVTGIPAWLPGWAAGALSHVPGLG</sequence>
<organism evidence="3 4">
    <name type="scientific">Propionibacterium acidifaciens F0233</name>
    <dbReference type="NCBI Taxonomy" id="553198"/>
    <lineage>
        <taxon>Bacteria</taxon>
        <taxon>Bacillati</taxon>
        <taxon>Actinomycetota</taxon>
        <taxon>Actinomycetes</taxon>
        <taxon>Propionibacteriales</taxon>
        <taxon>Propionibacteriaceae</taxon>
        <taxon>Propionibacterium</taxon>
    </lineage>
</organism>
<gene>
    <name evidence="3" type="ORF">HMPREF0682_1302</name>
</gene>
<evidence type="ECO:0000256" key="1">
    <source>
        <dbReference type="SAM" id="MobiDB-lite"/>
    </source>
</evidence>
<keyword evidence="2" id="KW-0472">Membrane</keyword>
<keyword evidence="2" id="KW-1133">Transmembrane helix</keyword>
<dbReference type="OrthoDB" id="3295542at2"/>
<feature type="region of interest" description="Disordered" evidence="1">
    <location>
        <begin position="1"/>
        <end position="32"/>
    </location>
</feature>
<evidence type="ECO:0008006" key="5">
    <source>
        <dbReference type="Google" id="ProtNLM"/>
    </source>
</evidence>
<reference evidence="3" key="1">
    <citation type="submission" date="2013-08" db="EMBL/GenBank/DDBJ databases">
        <authorList>
            <person name="Durkin A.S."/>
            <person name="Haft D.R."/>
            <person name="McCorrison J."/>
            <person name="Torralba M."/>
            <person name="Gillis M."/>
            <person name="Haft D.H."/>
            <person name="Methe B."/>
            <person name="Sutton G."/>
            <person name="Nelson K.E."/>
        </authorList>
    </citation>
    <scope>NUCLEOTIDE SEQUENCE [LARGE SCALE GENOMIC DNA]</scope>
    <source>
        <strain evidence="3">F0233</strain>
    </source>
</reference>
<keyword evidence="4" id="KW-1185">Reference proteome</keyword>
<dbReference type="GeneID" id="95358640"/>
<keyword evidence="2" id="KW-0812">Transmembrane</keyword>
<protein>
    <recommendedName>
        <fullName evidence="5">TIGR02611 family protein</fullName>
    </recommendedName>
</protein>
<dbReference type="AlphaFoldDB" id="U2SIS3"/>
<accession>U2SIS3</accession>
<proteinExistence type="predicted"/>
<dbReference type="EMBL" id="ACVN02000027">
    <property type="protein sequence ID" value="ERK62527.1"/>
    <property type="molecule type" value="Genomic_DNA"/>
</dbReference>
<evidence type="ECO:0000256" key="2">
    <source>
        <dbReference type="SAM" id="Phobius"/>
    </source>
</evidence>
<dbReference type="InterPro" id="IPR019099">
    <property type="entry name" value="Uncharacterised_PGPGW_TM"/>
</dbReference>
<dbReference type="Proteomes" id="UP000017052">
    <property type="component" value="Unassembled WGS sequence"/>
</dbReference>
<feature type="transmembrane region" description="Helical" evidence="2">
    <location>
        <begin position="99"/>
        <end position="122"/>
    </location>
</feature>
<dbReference type="RefSeq" id="WP_021796250.1">
    <property type="nucleotide sequence ID" value="NZ_ACVN02000027.1"/>
</dbReference>